<reference evidence="2 3" key="1">
    <citation type="submission" date="2019-02" db="EMBL/GenBank/DDBJ databases">
        <title>Deep-cultivation of Planctomycetes and their phenomic and genomic characterization uncovers novel biology.</title>
        <authorList>
            <person name="Wiegand S."/>
            <person name="Jogler M."/>
            <person name="Boedeker C."/>
            <person name="Pinto D."/>
            <person name="Vollmers J."/>
            <person name="Rivas-Marin E."/>
            <person name="Kohn T."/>
            <person name="Peeters S.H."/>
            <person name="Heuer A."/>
            <person name="Rast P."/>
            <person name="Oberbeckmann S."/>
            <person name="Bunk B."/>
            <person name="Jeske O."/>
            <person name="Meyerdierks A."/>
            <person name="Storesund J.E."/>
            <person name="Kallscheuer N."/>
            <person name="Luecker S."/>
            <person name="Lage O.M."/>
            <person name="Pohl T."/>
            <person name="Merkel B.J."/>
            <person name="Hornburger P."/>
            <person name="Mueller R.-W."/>
            <person name="Bruemmer F."/>
            <person name="Labrenz M."/>
            <person name="Spormann A.M."/>
            <person name="Op den Camp H."/>
            <person name="Overmann J."/>
            <person name="Amann R."/>
            <person name="Jetten M.S.M."/>
            <person name="Mascher T."/>
            <person name="Medema M.H."/>
            <person name="Devos D.P."/>
            <person name="Kaster A.-K."/>
            <person name="Ovreas L."/>
            <person name="Rohde M."/>
            <person name="Galperin M.Y."/>
            <person name="Jogler C."/>
        </authorList>
    </citation>
    <scope>NUCLEOTIDE SEQUENCE [LARGE SCALE GENOMIC DNA]</scope>
    <source>
        <strain evidence="2 3">Poly30</strain>
    </source>
</reference>
<feature type="compositionally biased region" description="Basic and acidic residues" evidence="1">
    <location>
        <begin position="89"/>
        <end position="108"/>
    </location>
</feature>
<evidence type="ECO:0000313" key="3">
    <source>
        <dbReference type="Proteomes" id="UP000320390"/>
    </source>
</evidence>
<sequence>MPDPATIVTHDIPRSVQDAASVLLRACLSAARNDTAVAASLRTLTTYLHAELGAGTDSGGSGGGAQHPSARATAGEGAGAHTVLTPPGRPRDGEGARTGSDGKGRQDGRIAEPLAVVVTRARWKAAACRLALQRRENQQAPEEERPALEAQAASREKSLRSRLGALPDTSAWMLDFPFGKRVTEPDAFEVDAATAAKLENIADCYETVATGAEIARDLDESGAFRGGPPPAFLYLLAEAQSALLHSLQEAPTRTDSDQRDVFLWLKDQTTRYRIYVDRHMRLDDPADVTGSSGLQERMRRSARDAMEERNARRERGQILSKIRYHVGKIVADQAPLHSEVDSLRQALERWSEAGNAVTDKGVLDALRPLRPHASKLKDSGTKEEVYELLAESGMAPVDGDPLDGTRDHVVTPTRSGGAAATKSDGPGQQEGDHQDPAKVEHLLEEMRQLLAGKHVVLCCEPTAEADTSGLLEGLGAETLTRLEIEVEADAVERWAKLDGILDAEGADLILLGVRLPAAEYQRFKEACLERHRPFVRLPGAFTAAAIAHQISRQVGWRLRTQGTSKDR</sequence>
<accession>A0A518EN32</accession>
<protein>
    <submittedName>
        <fullName evidence="2">Uncharacterized protein</fullName>
    </submittedName>
</protein>
<feature type="compositionally biased region" description="Basic and acidic residues" evidence="1">
    <location>
        <begin position="135"/>
        <end position="147"/>
    </location>
</feature>
<dbReference type="EMBL" id="CP036434">
    <property type="protein sequence ID" value="QDV05495.1"/>
    <property type="molecule type" value="Genomic_DNA"/>
</dbReference>
<keyword evidence="3" id="KW-1185">Reference proteome</keyword>
<dbReference type="Proteomes" id="UP000320390">
    <property type="component" value="Chromosome"/>
</dbReference>
<dbReference type="AlphaFoldDB" id="A0A518EN32"/>
<gene>
    <name evidence="2" type="ORF">Poly30_09930</name>
</gene>
<feature type="compositionally biased region" description="Basic and acidic residues" evidence="1">
    <location>
        <begin position="296"/>
        <end position="312"/>
    </location>
</feature>
<feature type="region of interest" description="Disordered" evidence="1">
    <location>
        <begin position="135"/>
        <end position="156"/>
    </location>
</feature>
<feature type="region of interest" description="Disordered" evidence="1">
    <location>
        <begin position="393"/>
        <end position="435"/>
    </location>
</feature>
<feature type="region of interest" description="Disordered" evidence="1">
    <location>
        <begin position="286"/>
        <end position="312"/>
    </location>
</feature>
<organism evidence="2 3">
    <name type="scientific">Saltatorellus ferox</name>
    <dbReference type="NCBI Taxonomy" id="2528018"/>
    <lineage>
        <taxon>Bacteria</taxon>
        <taxon>Pseudomonadati</taxon>
        <taxon>Planctomycetota</taxon>
        <taxon>Planctomycetia</taxon>
        <taxon>Planctomycetia incertae sedis</taxon>
        <taxon>Saltatorellus</taxon>
    </lineage>
</organism>
<evidence type="ECO:0000256" key="1">
    <source>
        <dbReference type="SAM" id="MobiDB-lite"/>
    </source>
</evidence>
<evidence type="ECO:0000313" key="2">
    <source>
        <dbReference type="EMBL" id="QDV05495.1"/>
    </source>
</evidence>
<proteinExistence type="predicted"/>
<feature type="region of interest" description="Disordered" evidence="1">
    <location>
        <begin position="57"/>
        <end position="108"/>
    </location>
</feature>
<name>A0A518EN32_9BACT</name>